<dbReference type="Pfam" id="PF26363">
    <property type="entry name" value="Phospholipase-like"/>
    <property type="match status" value="1"/>
</dbReference>
<dbReference type="SUPFAM" id="SSF53474">
    <property type="entry name" value="alpha/beta-Hydrolases"/>
    <property type="match status" value="1"/>
</dbReference>
<organism evidence="1 2">
    <name type="scientific">Solitalea agri</name>
    <dbReference type="NCBI Taxonomy" id="2953739"/>
    <lineage>
        <taxon>Bacteria</taxon>
        <taxon>Pseudomonadati</taxon>
        <taxon>Bacteroidota</taxon>
        <taxon>Sphingobacteriia</taxon>
        <taxon>Sphingobacteriales</taxon>
        <taxon>Sphingobacteriaceae</taxon>
        <taxon>Solitalea</taxon>
    </lineage>
</organism>
<dbReference type="Proteomes" id="UP001155182">
    <property type="component" value="Unassembled WGS sequence"/>
</dbReference>
<proteinExistence type="predicted"/>
<dbReference type="EMBL" id="JAMWYS010000028">
    <property type="protein sequence ID" value="MCO4292746.1"/>
    <property type="molecule type" value="Genomic_DNA"/>
</dbReference>
<gene>
    <name evidence="1" type="ORF">NF867_07720</name>
</gene>
<dbReference type="Gene3D" id="2.180.10.10">
    <property type="entry name" value="RHS repeat-associated core"/>
    <property type="match status" value="1"/>
</dbReference>
<sequence length="261" mass="28198">MGRWHVADPLAEKMRRFSPYVYCGNNPIRFIDPDGMLFKPTPEEAAAIATNVYDKNNGNKGLIGGWERSSALPYIKYDNEETGLNSALYQRTKEDGTIEYTYATAGTDPTSSADLNADVAQLYGVSAQYTEANLNAKRISEKLGSSELTFVGHSLGGGEAAANALATGRSAITFNAAGLSYATKKNLGIAGASDRKIDNYEVKGEILRVQNYIGLKPEGNQHYIGSQSIPSQWVGSMVPIVGFVQSVMKHLMGSVDKALKQ</sequence>
<dbReference type="InterPro" id="IPR022385">
    <property type="entry name" value="Rhs_assc_core"/>
</dbReference>
<evidence type="ECO:0000313" key="2">
    <source>
        <dbReference type="Proteomes" id="UP001155182"/>
    </source>
</evidence>
<keyword evidence="2" id="KW-1185">Reference proteome</keyword>
<dbReference type="NCBIfam" id="TIGR03696">
    <property type="entry name" value="Rhs_assc_core"/>
    <property type="match status" value="1"/>
</dbReference>
<comment type="caution">
    <text evidence="1">The sequence shown here is derived from an EMBL/GenBank/DDBJ whole genome shotgun (WGS) entry which is preliminary data.</text>
</comment>
<dbReference type="AlphaFoldDB" id="A0A9X2F1Z9"/>
<protein>
    <recommendedName>
        <fullName evidence="3">DUF2974 domain-containing protein</fullName>
    </recommendedName>
</protein>
<reference evidence="1" key="1">
    <citation type="submission" date="2022-06" db="EMBL/GenBank/DDBJ databases">
        <title>Solitalea sp. MAHUQ-68 isolated from rhizospheric soil.</title>
        <authorList>
            <person name="Huq M.A."/>
        </authorList>
    </citation>
    <scope>NUCLEOTIDE SEQUENCE</scope>
    <source>
        <strain evidence="1">MAHUQ-68</strain>
    </source>
</reference>
<dbReference type="InterPro" id="IPR029058">
    <property type="entry name" value="AB_hydrolase_fold"/>
</dbReference>
<name>A0A9X2F1Z9_9SPHI</name>
<accession>A0A9X2F1Z9</accession>
<evidence type="ECO:0008006" key="3">
    <source>
        <dbReference type="Google" id="ProtNLM"/>
    </source>
</evidence>
<evidence type="ECO:0000313" key="1">
    <source>
        <dbReference type="EMBL" id="MCO4292746.1"/>
    </source>
</evidence>